<dbReference type="InParanoid" id="H1Z4F1"/>
<organism evidence="1 2">
    <name type="scientific">Methanoplanus limicola DSM 2279</name>
    <dbReference type="NCBI Taxonomy" id="937775"/>
    <lineage>
        <taxon>Archaea</taxon>
        <taxon>Methanobacteriati</taxon>
        <taxon>Methanobacteriota</taxon>
        <taxon>Stenosarchaea group</taxon>
        <taxon>Methanomicrobia</taxon>
        <taxon>Methanomicrobiales</taxon>
        <taxon>Methanomicrobiaceae</taxon>
        <taxon>Methanoplanus</taxon>
    </lineage>
</organism>
<keyword evidence="2" id="KW-1185">Reference proteome</keyword>
<dbReference type="HOGENOM" id="CLU_1302636_0_0_2"/>
<dbReference type="EMBL" id="CM001436">
    <property type="protein sequence ID" value="EHQ36699.1"/>
    <property type="molecule type" value="Genomic_DNA"/>
</dbReference>
<reference evidence="1 2" key="1">
    <citation type="submission" date="2011-10" db="EMBL/GenBank/DDBJ databases">
        <title>The Improved High-Quality Draft genome of Methanoplanus limicola DSM 2279.</title>
        <authorList>
            <consortium name="US DOE Joint Genome Institute (JGI-PGF)"/>
            <person name="Lucas S."/>
            <person name="Copeland A."/>
            <person name="Lapidus A."/>
            <person name="Glavina del Rio T."/>
            <person name="Dalin E."/>
            <person name="Tice H."/>
            <person name="Bruce D."/>
            <person name="Goodwin L."/>
            <person name="Pitluck S."/>
            <person name="Peters L."/>
            <person name="Mikhailova N."/>
            <person name="Lu M."/>
            <person name="Kyrpides N."/>
            <person name="Mavromatis K."/>
            <person name="Ivanova N."/>
            <person name="Markowitz V."/>
            <person name="Cheng J.-F."/>
            <person name="Hugenholtz P."/>
            <person name="Woyke T."/>
            <person name="Wu D."/>
            <person name="Wirth R."/>
            <person name="Brambilla E.-M."/>
            <person name="Klenk H.-P."/>
            <person name="Eisen J.A."/>
        </authorList>
    </citation>
    <scope>NUCLEOTIDE SEQUENCE [LARGE SCALE GENOMIC DNA]</scope>
    <source>
        <strain evidence="1 2">DSM 2279</strain>
    </source>
</reference>
<accession>H1Z4F1</accession>
<dbReference type="Gene3D" id="3.30.360.10">
    <property type="entry name" value="Dihydrodipicolinate Reductase, domain 2"/>
    <property type="match status" value="1"/>
</dbReference>
<evidence type="ECO:0000313" key="2">
    <source>
        <dbReference type="Proteomes" id="UP000005741"/>
    </source>
</evidence>
<dbReference type="Proteomes" id="UP000005741">
    <property type="component" value="Chromosome"/>
</dbReference>
<gene>
    <name evidence="1" type="ORF">Metlim_2661</name>
</gene>
<sequence length="211" mass="23977">MIHDIDVVLHSLFGQPDRMEAFGTFDVCSLMMQYDNGHNLRSAQGGDMQSGQGIQGGMQSMQGTQGVMQSMQGTQGVMQSMQGIQGGMQGVHEQDDAYTYPLHNTPVYLSASRKSSRKIRTIHIEEEEFTLQGDFMTQELYVYWKPENYQIEAERYYQENIIEKVMVGKIEPLKTELSLFLECSEKRKPFPVTPEDGLGNLLFCERVTGRL</sequence>
<dbReference type="STRING" id="937775.Metlim_2661"/>
<proteinExistence type="predicted"/>
<dbReference type="AlphaFoldDB" id="H1Z4F1"/>
<evidence type="ECO:0000313" key="1">
    <source>
        <dbReference type="EMBL" id="EHQ36699.1"/>
    </source>
</evidence>
<name>H1Z4F1_9EURY</name>
<protein>
    <submittedName>
        <fullName evidence="1">Uncharacterized protein</fullName>
    </submittedName>
</protein>